<proteinExistence type="predicted"/>
<accession>A0A5E7A923</accession>
<dbReference type="RefSeq" id="WP_150601516.1">
    <property type="nucleotide sequence ID" value="NZ_CABVHX010000001.1"/>
</dbReference>
<name>A0A5E7A923_PSEFL</name>
<organism evidence="1 2">
    <name type="scientific">Pseudomonas fluorescens</name>
    <dbReference type="NCBI Taxonomy" id="294"/>
    <lineage>
        <taxon>Bacteria</taxon>
        <taxon>Pseudomonadati</taxon>
        <taxon>Pseudomonadota</taxon>
        <taxon>Gammaproteobacteria</taxon>
        <taxon>Pseudomonadales</taxon>
        <taxon>Pseudomonadaceae</taxon>
        <taxon>Pseudomonas</taxon>
    </lineage>
</organism>
<sequence length="80" mass="9005">MKVKELIEKLQKLDQNLTVYVTCEDPDIVGLNNFVRPFVIEDVAVVEIDLTRDKDHRPEIAATSVGEGQKCATLEITSDF</sequence>
<protein>
    <submittedName>
        <fullName evidence="1">Uncharacterized protein</fullName>
    </submittedName>
</protein>
<dbReference type="AlphaFoldDB" id="A0A5E7A923"/>
<evidence type="ECO:0000313" key="2">
    <source>
        <dbReference type="Proteomes" id="UP000325375"/>
    </source>
</evidence>
<dbReference type="EMBL" id="CABVHX010000001">
    <property type="protein sequence ID" value="VVN71863.1"/>
    <property type="molecule type" value="Genomic_DNA"/>
</dbReference>
<evidence type="ECO:0000313" key="1">
    <source>
        <dbReference type="EMBL" id="VVN71863.1"/>
    </source>
</evidence>
<dbReference type="Proteomes" id="UP000325375">
    <property type="component" value="Unassembled WGS sequence"/>
</dbReference>
<reference evidence="1 2" key="1">
    <citation type="submission" date="2019-09" db="EMBL/GenBank/DDBJ databases">
        <authorList>
            <person name="Chandra G."/>
            <person name="Truman W A."/>
        </authorList>
    </citation>
    <scope>NUCLEOTIDE SEQUENCE [LARGE SCALE GENOMIC DNA]</scope>
    <source>
        <strain evidence="1">PS718</strain>
    </source>
</reference>
<gene>
    <name evidence="1" type="ORF">PS718_00482</name>
</gene>